<dbReference type="EMBL" id="CAJNOC010005440">
    <property type="protein sequence ID" value="CAF1052406.1"/>
    <property type="molecule type" value="Genomic_DNA"/>
</dbReference>
<keyword evidence="2" id="KW-1185">Reference proteome</keyword>
<sequence length="112" mass="12677">MTLNEFDIYERLSSNDVISSSKSSCDEENIKVNQNNVHLLEYEDNNLEFYESDEEVRNGNLSLLNQESSEITRYNEVESAKTSKTTRNMTIDSSGNIANTCPECGKQFSTSS</sequence>
<dbReference type="Proteomes" id="UP000663879">
    <property type="component" value="Unassembled WGS sequence"/>
</dbReference>
<evidence type="ECO:0000313" key="2">
    <source>
        <dbReference type="Proteomes" id="UP000663879"/>
    </source>
</evidence>
<feature type="non-terminal residue" evidence="1">
    <location>
        <position position="112"/>
    </location>
</feature>
<accession>A0A814KJC1</accession>
<name>A0A814KJC1_9BILA</name>
<comment type="caution">
    <text evidence="1">The sequence shown here is derived from an EMBL/GenBank/DDBJ whole genome shotgun (WGS) entry which is preliminary data.</text>
</comment>
<dbReference type="AlphaFoldDB" id="A0A814KJC1"/>
<organism evidence="1 2">
    <name type="scientific">Brachionus calyciflorus</name>
    <dbReference type="NCBI Taxonomy" id="104777"/>
    <lineage>
        <taxon>Eukaryota</taxon>
        <taxon>Metazoa</taxon>
        <taxon>Spiralia</taxon>
        <taxon>Gnathifera</taxon>
        <taxon>Rotifera</taxon>
        <taxon>Eurotatoria</taxon>
        <taxon>Monogononta</taxon>
        <taxon>Pseudotrocha</taxon>
        <taxon>Ploima</taxon>
        <taxon>Brachionidae</taxon>
        <taxon>Brachionus</taxon>
    </lineage>
</organism>
<gene>
    <name evidence="1" type="ORF">OXX778_LOCUS18891</name>
</gene>
<proteinExistence type="predicted"/>
<reference evidence="1" key="1">
    <citation type="submission" date="2021-02" db="EMBL/GenBank/DDBJ databases">
        <authorList>
            <person name="Nowell W R."/>
        </authorList>
    </citation>
    <scope>NUCLEOTIDE SEQUENCE</scope>
    <source>
        <strain evidence="1">Ploen Becks lab</strain>
    </source>
</reference>
<protein>
    <submittedName>
        <fullName evidence="1">Uncharacterized protein</fullName>
    </submittedName>
</protein>
<evidence type="ECO:0000313" key="1">
    <source>
        <dbReference type="EMBL" id="CAF1052406.1"/>
    </source>
</evidence>